<dbReference type="PANTHER" id="PTHR13018">
    <property type="entry name" value="PROBABLE MEMBRANE PROTEIN DUF221-RELATED"/>
    <property type="match status" value="1"/>
</dbReference>
<proteinExistence type="predicted"/>
<protein>
    <submittedName>
        <fullName evidence="3">CSC1-like protein 1</fullName>
    </submittedName>
</protein>
<dbReference type="Proteomes" id="UP000710432">
    <property type="component" value="Unassembled WGS sequence"/>
</dbReference>
<evidence type="ECO:0000313" key="4">
    <source>
        <dbReference type="Proteomes" id="UP000710432"/>
    </source>
</evidence>
<accession>A0A8J6H0L6</accession>
<dbReference type="InterPro" id="IPR003864">
    <property type="entry name" value="CSC1/OSCA1-like_7TM"/>
</dbReference>
<evidence type="ECO:0000259" key="2">
    <source>
        <dbReference type="Pfam" id="PF02714"/>
    </source>
</evidence>
<keyword evidence="1" id="KW-0812">Transmembrane</keyword>
<keyword evidence="1" id="KW-0472">Membrane</keyword>
<dbReference type="GO" id="GO:0005886">
    <property type="term" value="C:plasma membrane"/>
    <property type="evidence" value="ECO:0007669"/>
    <property type="project" value="TreeGrafter"/>
</dbReference>
<gene>
    <name evidence="3" type="ORF">LTLLF_208655</name>
</gene>
<feature type="transmembrane region" description="Helical" evidence="1">
    <location>
        <begin position="62"/>
        <end position="83"/>
    </location>
</feature>
<dbReference type="InterPro" id="IPR045122">
    <property type="entry name" value="Csc1-like"/>
</dbReference>
<evidence type="ECO:0000256" key="1">
    <source>
        <dbReference type="SAM" id="Phobius"/>
    </source>
</evidence>
<name>A0A8J6H0L6_MICOH</name>
<feature type="domain" description="CSC1/OSCA1-like 7TM region" evidence="2">
    <location>
        <begin position="2"/>
        <end position="83"/>
    </location>
</feature>
<dbReference type="AlphaFoldDB" id="A0A8J6H0L6"/>
<evidence type="ECO:0000313" key="3">
    <source>
        <dbReference type="EMBL" id="KAH0519664.1"/>
    </source>
</evidence>
<dbReference type="EMBL" id="JAATJU010003603">
    <property type="protein sequence ID" value="KAH0519664.1"/>
    <property type="molecule type" value="Genomic_DNA"/>
</dbReference>
<organism evidence="3 4">
    <name type="scientific">Microtus ochrogaster</name>
    <name type="common">Prairie vole</name>
    <dbReference type="NCBI Taxonomy" id="79684"/>
    <lineage>
        <taxon>Eukaryota</taxon>
        <taxon>Metazoa</taxon>
        <taxon>Chordata</taxon>
        <taxon>Craniata</taxon>
        <taxon>Vertebrata</taxon>
        <taxon>Euteleostomi</taxon>
        <taxon>Mammalia</taxon>
        <taxon>Eutheria</taxon>
        <taxon>Euarchontoglires</taxon>
        <taxon>Glires</taxon>
        <taxon>Rodentia</taxon>
        <taxon>Myomorpha</taxon>
        <taxon>Muroidea</taxon>
        <taxon>Cricetidae</taxon>
        <taxon>Arvicolinae</taxon>
        <taxon>Microtus</taxon>
    </lineage>
</organism>
<sequence>MYAWTLCVFTVIMAYSITCPIIVPFGLIYILLKHLVDRHNLYFAYLPAKLEKRIHFAAVNQALAAPILCLFWLFFFSFLRLGLTAPSTLFTFLVVLLTILACLLYTCFGCFKHLSPWNYKVPTWLPAMPQATLRTAAASSSSSLPMWLQH</sequence>
<feature type="transmembrane region" description="Helical" evidence="1">
    <location>
        <begin position="12"/>
        <end position="32"/>
    </location>
</feature>
<dbReference type="GO" id="GO:0005227">
    <property type="term" value="F:calcium-activated cation channel activity"/>
    <property type="evidence" value="ECO:0007669"/>
    <property type="project" value="InterPro"/>
</dbReference>
<feature type="transmembrane region" description="Helical" evidence="1">
    <location>
        <begin position="89"/>
        <end position="111"/>
    </location>
</feature>
<reference evidence="3" key="1">
    <citation type="submission" date="2020-03" db="EMBL/GenBank/DDBJ databases">
        <title>Studies in the Genomics of Life Span.</title>
        <authorList>
            <person name="Glass D."/>
        </authorList>
    </citation>
    <scope>NUCLEOTIDE SEQUENCE</scope>
    <source>
        <strain evidence="3">LTLLF</strain>
        <tissue evidence="3">Muscle</tissue>
    </source>
</reference>
<keyword evidence="1" id="KW-1133">Transmembrane helix</keyword>
<dbReference type="PANTHER" id="PTHR13018:SF24">
    <property type="entry name" value="CSC1-LIKE PROTEIN 1"/>
    <property type="match status" value="1"/>
</dbReference>
<dbReference type="Pfam" id="PF02714">
    <property type="entry name" value="RSN1_7TM"/>
    <property type="match status" value="1"/>
</dbReference>
<comment type="caution">
    <text evidence="3">The sequence shown here is derived from an EMBL/GenBank/DDBJ whole genome shotgun (WGS) entry which is preliminary data.</text>
</comment>